<evidence type="ECO:0000256" key="5">
    <source>
        <dbReference type="ARBA" id="ARBA00022692"/>
    </source>
</evidence>
<gene>
    <name evidence="13" type="ORF">DPMN_043872</name>
</gene>
<dbReference type="GO" id="GO:0007165">
    <property type="term" value="P:signal transduction"/>
    <property type="evidence" value="ECO:0007669"/>
    <property type="project" value="InterPro"/>
</dbReference>
<dbReference type="OrthoDB" id="2015831at2759"/>
<keyword evidence="6 11" id="KW-0732">Signal</keyword>
<evidence type="ECO:0000256" key="2">
    <source>
        <dbReference type="ARBA" id="ARBA00009634"/>
    </source>
</evidence>
<evidence type="ECO:0000256" key="9">
    <source>
        <dbReference type="ARBA" id="ARBA00023136"/>
    </source>
</evidence>
<dbReference type="PANTHER" id="PTHR24366:SF96">
    <property type="entry name" value="LEUCINE RICH REPEAT CONTAINING 53"/>
    <property type="match status" value="1"/>
</dbReference>
<evidence type="ECO:0000256" key="7">
    <source>
        <dbReference type="ARBA" id="ARBA00022737"/>
    </source>
</evidence>
<sequence>MLLKNRTMIARRASVLGVLTLTSLVQPSTATCPRSCDCSDVIKGGQSQIDVRCFVRDLNELDITALSNVKKEFVLTVSCASASPFDITSRMFGFNSYMRGLVMNNCKIAYIHKQAFHGLLNLNMLHIHSASNHYVRHHPEALAFLTHLTSLALTGSGVMTMPNLCSMQSLKSLNLSGNSLISFIMAGLNCSEGSLNELSVLDISRNLFQNLNELAVYGQAFKELESMIAAENRITLNDDAASLVNFKRLRVLDLSLNNISTISQSIFKENTNLQDLNISWNKLEHLPEGIFSRTEKMLRLEMRNNVLGDSVWVGLAGVTSLIYLDLSHNNLTSLNQTTLAEFREINTLNLKGNKISELAEGTFQNHIRLQSLNLANNQIHNITARAFQSLISLERIELQENKLLSVDMDLFMQTTLLKFVNVSSNYLSKLPSLLKLGYLKILDASRNFMETLDEGALVAQGKIETINLSRNVISKLPDSLFVSCTSLVYLDLSNNTLKYLHPSLFMNSGIRTLCLQHNELQDVGKSLAMMPSLQELNLSHNRVRDTVQKSMFPASIKMLDLSHNNIVTVRPKGFDGLSDLRIVDLRFNQISTLTKDAFQVSTSLYSQTGFMISDNPLECDCNLLWLRQWDQSTQGPIIVNLNVTWCRGAYNYPEAPVKMVPVDRFLCKYDNVCTPDCMCCAFACDCKYLCPPGCDCYHSTDMRSVHIVECKSKNTTDLHQIIPVVTTKLDYSGSAVDVVPNKAFQFLGNMEELWLNNTSLKILSEESFIGLSMLKKLYLNFNEITFLRKDMFVGLSSLHELYLDNNKLTSLPDGVFSDLRSLKVLTLGQNYLKDMTSYLSQLLFSMDLTLYSNRWDCSCILYFSAREKASKFVSMTTPALPGVFPVITCALFSETGRSGRMSLREFGEKCNGQVFIPSKTGRIEELTTESKNISGDANPYHDVLDTNSPSDDRGVSVRDAGSGVWDDQVKIFLPAMIAGTIVFIAIILLACRREIVRCWLYTKFNSKSSDLYLLDDKARHNDAFIAYHYKDEAFVMRELVQRLESRSPKYFLRVQHRDRPPSTSELTFISKSVTSSHRTIVVLSNDFTQDSALLKCVSQCVRQDSLDRLITVSIGHIDKSKLDAILLYHMKHGKHLSFGENWFWDKLYYCLPEPRASVGEIPRAEAHPYASTDLARMACAEKDNKGYHGPFAGHSRELPNITEYNLPSLNGYGYGGSQQSSNIYEEIKDIYGDETCAKYSVPWNDDSLHQNVRTLSRSMSVTGQEQDTQIRTSSVRGQDEHQYSRYRTSAISVQPDDESSYIHESSNSVPNTTADNEYFILDTGNAEYSIVPTKEVSVTEELDSRTQPMSISVQNESQCSLSRPDSLSVSGQEHFWQIWTNPMLEDHDSPKTEI</sequence>
<evidence type="ECO:0000256" key="8">
    <source>
        <dbReference type="ARBA" id="ARBA00022989"/>
    </source>
</evidence>
<proteinExistence type="inferred from homology"/>
<evidence type="ECO:0000313" key="13">
    <source>
        <dbReference type="EMBL" id="KAH3737289.1"/>
    </source>
</evidence>
<feature type="compositionally biased region" description="Polar residues" evidence="10">
    <location>
        <begin position="1258"/>
        <end position="1276"/>
    </location>
</feature>
<dbReference type="EMBL" id="JAIWYP010000011">
    <property type="protein sequence ID" value="KAH3737289.1"/>
    <property type="molecule type" value="Genomic_DNA"/>
</dbReference>
<dbReference type="SUPFAM" id="SSF52200">
    <property type="entry name" value="Toll/Interleukin receptor TIR domain"/>
    <property type="match status" value="1"/>
</dbReference>
<keyword evidence="7" id="KW-0677">Repeat</keyword>
<dbReference type="PANTHER" id="PTHR24366">
    <property type="entry name" value="IG(IMMUNOGLOBULIN) AND LRR(LEUCINE RICH REPEAT) DOMAINS"/>
    <property type="match status" value="1"/>
</dbReference>
<dbReference type="Pfam" id="PF13855">
    <property type="entry name" value="LRR_8"/>
    <property type="match status" value="5"/>
</dbReference>
<dbReference type="GO" id="GO:0005886">
    <property type="term" value="C:plasma membrane"/>
    <property type="evidence" value="ECO:0007669"/>
    <property type="project" value="UniProtKB-SubCell"/>
</dbReference>
<evidence type="ECO:0000256" key="6">
    <source>
        <dbReference type="ARBA" id="ARBA00022729"/>
    </source>
</evidence>
<keyword evidence="14" id="KW-1185">Reference proteome</keyword>
<evidence type="ECO:0000256" key="3">
    <source>
        <dbReference type="ARBA" id="ARBA00022475"/>
    </source>
</evidence>
<feature type="signal peptide" evidence="11">
    <location>
        <begin position="1"/>
        <end position="30"/>
    </location>
</feature>
<dbReference type="PROSITE" id="PS50104">
    <property type="entry name" value="TIR"/>
    <property type="match status" value="1"/>
</dbReference>
<evidence type="ECO:0000259" key="12">
    <source>
        <dbReference type="PROSITE" id="PS50104"/>
    </source>
</evidence>
<organism evidence="13 14">
    <name type="scientific">Dreissena polymorpha</name>
    <name type="common">Zebra mussel</name>
    <name type="synonym">Mytilus polymorpha</name>
    <dbReference type="NCBI Taxonomy" id="45954"/>
    <lineage>
        <taxon>Eukaryota</taxon>
        <taxon>Metazoa</taxon>
        <taxon>Spiralia</taxon>
        <taxon>Lophotrochozoa</taxon>
        <taxon>Mollusca</taxon>
        <taxon>Bivalvia</taxon>
        <taxon>Autobranchia</taxon>
        <taxon>Heteroconchia</taxon>
        <taxon>Euheterodonta</taxon>
        <taxon>Imparidentia</taxon>
        <taxon>Neoheterodontei</taxon>
        <taxon>Myida</taxon>
        <taxon>Dreissenoidea</taxon>
        <taxon>Dreissenidae</taxon>
        <taxon>Dreissena</taxon>
    </lineage>
</organism>
<dbReference type="Proteomes" id="UP000828390">
    <property type="component" value="Unassembled WGS sequence"/>
</dbReference>
<feature type="chain" id="PRO_5038975117" description="TIR domain-containing protein" evidence="11">
    <location>
        <begin position="31"/>
        <end position="1394"/>
    </location>
</feature>
<feature type="region of interest" description="Disordered" evidence="10">
    <location>
        <begin position="1258"/>
        <end position="1283"/>
    </location>
</feature>
<dbReference type="FunFam" id="3.80.10.10:FF:001438">
    <property type="entry name" value="Uncharacterized protein"/>
    <property type="match status" value="1"/>
</dbReference>
<evidence type="ECO:0000256" key="1">
    <source>
        <dbReference type="ARBA" id="ARBA00004236"/>
    </source>
</evidence>
<feature type="domain" description="TIR" evidence="12">
    <location>
        <begin position="1019"/>
        <end position="1151"/>
    </location>
</feature>
<feature type="region of interest" description="Disordered" evidence="10">
    <location>
        <begin position="1345"/>
        <end position="1366"/>
    </location>
</feature>
<dbReference type="SMART" id="SM00369">
    <property type="entry name" value="LRR_TYP"/>
    <property type="match status" value="18"/>
</dbReference>
<keyword evidence="4" id="KW-0433">Leucine-rich repeat</keyword>
<dbReference type="SMART" id="SM00364">
    <property type="entry name" value="LRR_BAC"/>
    <property type="match status" value="6"/>
</dbReference>
<keyword evidence="9" id="KW-0472">Membrane</keyword>
<evidence type="ECO:0000313" key="14">
    <source>
        <dbReference type="Proteomes" id="UP000828390"/>
    </source>
</evidence>
<evidence type="ECO:0000256" key="11">
    <source>
        <dbReference type="SAM" id="SignalP"/>
    </source>
</evidence>
<dbReference type="InterPro" id="IPR035897">
    <property type="entry name" value="Toll_tir_struct_dom_sf"/>
</dbReference>
<evidence type="ECO:0000256" key="4">
    <source>
        <dbReference type="ARBA" id="ARBA00022614"/>
    </source>
</evidence>
<keyword evidence="3" id="KW-1003">Cell membrane</keyword>
<name>A0A9D4HY87_DREPO</name>
<comment type="caution">
    <text evidence="13">The sequence shown here is derived from an EMBL/GenBank/DDBJ whole genome shotgun (WGS) entry which is preliminary data.</text>
</comment>
<dbReference type="InterPro" id="IPR000157">
    <property type="entry name" value="TIR_dom"/>
</dbReference>
<dbReference type="SMART" id="SM00255">
    <property type="entry name" value="TIR"/>
    <property type="match status" value="1"/>
</dbReference>
<dbReference type="SUPFAM" id="SSF52058">
    <property type="entry name" value="L domain-like"/>
    <property type="match status" value="3"/>
</dbReference>
<accession>A0A9D4HY87</accession>
<reference evidence="13" key="2">
    <citation type="submission" date="2020-11" db="EMBL/GenBank/DDBJ databases">
        <authorList>
            <person name="McCartney M.A."/>
            <person name="Auch B."/>
            <person name="Kono T."/>
            <person name="Mallez S."/>
            <person name="Becker A."/>
            <person name="Gohl D.M."/>
            <person name="Silverstein K.A.T."/>
            <person name="Koren S."/>
            <person name="Bechman K.B."/>
            <person name="Herman A."/>
            <person name="Abrahante J.E."/>
            <person name="Garbe J."/>
        </authorList>
    </citation>
    <scope>NUCLEOTIDE SEQUENCE</scope>
    <source>
        <strain evidence="13">Duluth1</strain>
        <tissue evidence="13">Whole animal</tissue>
    </source>
</reference>
<reference evidence="13" key="1">
    <citation type="journal article" date="2019" name="bioRxiv">
        <title>The Genome of the Zebra Mussel, Dreissena polymorpha: A Resource for Invasive Species Research.</title>
        <authorList>
            <person name="McCartney M.A."/>
            <person name="Auch B."/>
            <person name="Kono T."/>
            <person name="Mallez S."/>
            <person name="Zhang Y."/>
            <person name="Obille A."/>
            <person name="Becker A."/>
            <person name="Abrahante J.E."/>
            <person name="Garbe J."/>
            <person name="Badalamenti J.P."/>
            <person name="Herman A."/>
            <person name="Mangelson H."/>
            <person name="Liachko I."/>
            <person name="Sullivan S."/>
            <person name="Sone E.D."/>
            <person name="Koren S."/>
            <person name="Silverstein K.A.T."/>
            <person name="Beckman K.B."/>
            <person name="Gohl D.M."/>
        </authorList>
    </citation>
    <scope>NUCLEOTIDE SEQUENCE</scope>
    <source>
        <strain evidence="13">Duluth1</strain>
        <tissue evidence="13">Whole animal</tissue>
    </source>
</reference>
<dbReference type="InterPro" id="IPR003591">
    <property type="entry name" value="Leu-rich_rpt_typical-subtyp"/>
</dbReference>
<evidence type="ECO:0000256" key="10">
    <source>
        <dbReference type="SAM" id="MobiDB-lite"/>
    </source>
</evidence>
<keyword evidence="8" id="KW-1133">Transmembrane helix</keyword>
<keyword evidence="5" id="KW-0812">Transmembrane</keyword>
<dbReference type="Gene3D" id="3.40.50.10140">
    <property type="entry name" value="Toll/interleukin-1 receptor homology (TIR) domain"/>
    <property type="match status" value="1"/>
</dbReference>
<protein>
    <recommendedName>
        <fullName evidence="12">TIR domain-containing protein</fullName>
    </recommendedName>
</protein>
<comment type="subcellular location">
    <subcellularLocation>
        <location evidence="1">Cell membrane</location>
    </subcellularLocation>
</comment>
<dbReference type="PROSITE" id="PS51450">
    <property type="entry name" value="LRR"/>
    <property type="match status" value="6"/>
</dbReference>
<dbReference type="Gene3D" id="3.80.10.10">
    <property type="entry name" value="Ribonuclease Inhibitor"/>
    <property type="match status" value="5"/>
</dbReference>
<comment type="similarity">
    <text evidence="2">Belongs to the Toll-like receptor family.</text>
</comment>
<dbReference type="PRINTS" id="PR00019">
    <property type="entry name" value="LEURICHRPT"/>
</dbReference>
<dbReference type="InterPro" id="IPR032675">
    <property type="entry name" value="LRR_dom_sf"/>
</dbReference>
<dbReference type="InterPro" id="IPR001611">
    <property type="entry name" value="Leu-rich_rpt"/>
</dbReference>